<dbReference type="PATRIC" id="fig|1365250.3.peg.1827"/>
<dbReference type="RefSeq" id="WP_063356306.1">
    <property type="nucleotide sequence ID" value="NZ_AQHB01000038.1"/>
</dbReference>
<gene>
    <name evidence="2" type="ORF">N475_12975</name>
</gene>
<protein>
    <recommendedName>
        <fullName evidence="4">Prepilin-type N-terminal cleavage/methylation domain-containing protein</fullName>
    </recommendedName>
</protein>
<keyword evidence="1" id="KW-0812">Transmembrane</keyword>
<dbReference type="Pfam" id="PF07963">
    <property type="entry name" value="N_methyl"/>
    <property type="match status" value="1"/>
</dbReference>
<dbReference type="PROSITE" id="PS00409">
    <property type="entry name" value="PROKAR_NTER_METHYL"/>
    <property type="match status" value="1"/>
</dbReference>
<accession>A0A161XYH7</accession>
<sequence>MRVVKGFSLIEVMVSIVIAGVALLGLAGAQLKSLQFANNSFYYTVALVNGQNAIERMWNELCYFEHEDQDLLLINNPRVANLQPEDSRFTLSIEPKIYNDAQSTPLISERRDVEFSVSWQDSRVNEDSALNKITLVASYVYVPAPDEGQCVFNKPAS</sequence>
<keyword evidence="3" id="KW-1185">Reference proteome</keyword>
<evidence type="ECO:0008006" key="4">
    <source>
        <dbReference type="Google" id="ProtNLM"/>
    </source>
</evidence>
<organism evidence="2 3">
    <name type="scientific">Pseudoalteromonas luteoviolacea DSM 6061</name>
    <dbReference type="NCBI Taxonomy" id="1365250"/>
    <lineage>
        <taxon>Bacteria</taxon>
        <taxon>Pseudomonadati</taxon>
        <taxon>Pseudomonadota</taxon>
        <taxon>Gammaproteobacteria</taxon>
        <taxon>Alteromonadales</taxon>
        <taxon>Pseudoalteromonadaceae</taxon>
        <taxon>Pseudoalteromonas</taxon>
    </lineage>
</organism>
<reference evidence="2 3" key="1">
    <citation type="submission" date="2013-07" db="EMBL/GenBank/DDBJ databases">
        <title>Comparative Genomic and Metabolomic Analysis of Twelve Strains of Pseudoalteromonas luteoviolacea.</title>
        <authorList>
            <person name="Vynne N.G."/>
            <person name="Mansson M."/>
            <person name="Gram L."/>
        </authorList>
    </citation>
    <scope>NUCLEOTIDE SEQUENCE [LARGE SCALE GENOMIC DNA]</scope>
    <source>
        <strain evidence="2 3">DSM 6061</strain>
    </source>
</reference>
<dbReference type="Proteomes" id="UP000076643">
    <property type="component" value="Unassembled WGS sequence"/>
</dbReference>
<dbReference type="AlphaFoldDB" id="A0A161XYH7"/>
<feature type="transmembrane region" description="Helical" evidence="1">
    <location>
        <begin position="6"/>
        <end position="27"/>
    </location>
</feature>
<proteinExistence type="predicted"/>
<keyword evidence="1" id="KW-1133">Transmembrane helix</keyword>
<name>A0A161XYH7_9GAMM</name>
<comment type="caution">
    <text evidence="2">The sequence shown here is derived from an EMBL/GenBank/DDBJ whole genome shotgun (WGS) entry which is preliminary data.</text>
</comment>
<keyword evidence="1" id="KW-0472">Membrane</keyword>
<evidence type="ECO:0000256" key="1">
    <source>
        <dbReference type="SAM" id="Phobius"/>
    </source>
</evidence>
<evidence type="ECO:0000313" key="3">
    <source>
        <dbReference type="Proteomes" id="UP000076643"/>
    </source>
</evidence>
<dbReference type="InterPro" id="IPR012902">
    <property type="entry name" value="N_methyl_site"/>
</dbReference>
<dbReference type="NCBIfam" id="TIGR02532">
    <property type="entry name" value="IV_pilin_GFxxxE"/>
    <property type="match status" value="1"/>
</dbReference>
<dbReference type="EMBL" id="AUYB01000097">
    <property type="protein sequence ID" value="KZN39982.1"/>
    <property type="molecule type" value="Genomic_DNA"/>
</dbReference>
<evidence type="ECO:0000313" key="2">
    <source>
        <dbReference type="EMBL" id="KZN39982.1"/>
    </source>
</evidence>